<dbReference type="AlphaFoldDB" id="A0A0E9NC13"/>
<feature type="coiled-coil region" evidence="3">
    <location>
        <begin position="7"/>
        <end position="181"/>
    </location>
</feature>
<comment type="similarity">
    <text evidence="1">Belongs to the nudE family.</text>
</comment>
<reference evidence="5 6" key="1">
    <citation type="journal article" date="2011" name="J. Gen. Appl. Microbiol.">
        <title>Draft genome sequencing of the enigmatic yeast Saitoella complicata.</title>
        <authorList>
            <person name="Nishida H."/>
            <person name="Hamamoto M."/>
            <person name="Sugiyama J."/>
        </authorList>
    </citation>
    <scope>NUCLEOTIDE SEQUENCE [LARGE SCALE GENOMIC DNA]</scope>
    <source>
        <strain evidence="5 6">NRRL Y-17804</strain>
    </source>
</reference>
<dbReference type="EMBL" id="BACD03000006">
    <property type="protein sequence ID" value="GAO46935.1"/>
    <property type="molecule type" value="Genomic_DNA"/>
</dbReference>
<dbReference type="STRING" id="698492.A0A0E9NC13"/>
<dbReference type="GO" id="GO:0047496">
    <property type="term" value="P:vesicle transport along microtubule"/>
    <property type="evidence" value="ECO:0007669"/>
    <property type="project" value="TreeGrafter"/>
</dbReference>
<dbReference type="PANTHER" id="PTHR10921">
    <property type="entry name" value="NUCLEAR DISTRIBUTION PROTEIN NUDE HOMOLOG 1"/>
    <property type="match status" value="1"/>
</dbReference>
<dbReference type="GO" id="GO:0008017">
    <property type="term" value="F:microtubule binding"/>
    <property type="evidence" value="ECO:0007669"/>
    <property type="project" value="InterPro"/>
</dbReference>
<dbReference type="GO" id="GO:0007020">
    <property type="term" value="P:microtubule nucleation"/>
    <property type="evidence" value="ECO:0007669"/>
    <property type="project" value="TreeGrafter"/>
</dbReference>
<dbReference type="Gene3D" id="6.10.250.1080">
    <property type="match status" value="1"/>
</dbReference>
<dbReference type="GO" id="GO:0005871">
    <property type="term" value="C:kinesin complex"/>
    <property type="evidence" value="ECO:0007669"/>
    <property type="project" value="TreeGrafter"/>
</dbReference>
<dbReference type="GO" id="GO:0007059">
    <property type="term" value="P:chromosome segregation"/>
    <property type="evidence" value="ECO:0007669"/>
    <property type="project" value="TreeGrafter"/>
</dbReference>
<organism evidence="5 6">
    <name type="scientific">Saitoella complicata (strain BCRC 22490 / CBS 7301 / JCM 7358 / NBRC 10748 / NRRL Y-17804)</name>
    <dbReference type="NCBI Taxonomy" id="698492"/>
    <lineage>
        <taxon>Eukaryota</taxon>
        <taxon>Fungi</taxon>
        <taxon>Dikarya</taxon>
        <taxon>Ascomycota</taxon>
        <taxon>Taphrinomycotina</taxon>
        <taxon>Taphrinomycotina incertae sedis</taxon>
        <taxon>Saitoella</taxon>
    </lineage>
</organism>
<protein>
    <submittedName>
        <fullName evidence="5">Uncharacterized protein</fullName>
    </submittedName>
</protein>
<name>A0A0E9NC13_SAICN</name>
<proteinExistence type="inferred from homology"/>
<dbReference type="RefSeq" id="XP_019024971.1">
    <property type="nucleotide sequence ID" value="XM_019170228.1"/>
</dbReference>
<gene>
    <name evidence="5" type="ORF">G7K_1153-t1</name>
</gene>
<feature type="compositionally biased region" description="Basic and acidic residues" evidence="4">
    <location>
        <begin position="256"/>
        <end position="266"/>
    </location>
</feature>
<feature type="compositionally biased region" description="Polar residues" evidence="4">
    <location>
        <begin position="224"/>
        <end position="236"/>
    </location>
</feature>
<evidence type="ECO:0000256" key="1">
    <source>
        <dbReference type="ARBA" id="ARBA00007429"/>
    </source>
</evidence>
<feature type="region of interest" description="Disordered" evidence="4">
    <location>
        <begin position="186"/>
        <end position="324"/>
    </location>
</feature>
<keyword evidence="2 3" id="KW-0175">Coiled coil</keyword>
<evidence type="ECO:0000256" key="4">
    <source>
        <dbReference type="SAM" id="MobiDB-lite"/>
    </source>
</evidence>
<feature type="compositionally biased region" description="Polar residues" evidence="4">
    <location>
        <begin position="202"/>
        <end position="215"/>
    </location>
</feature>
<evidence type="ECO:0000313" key="5">
    <source>
        <dbReference type="EMBL" id="GAO46935.1"/>
    </source>
</evidence>
<feature type="region of interest" description="Disordered" evidence="4">
    <location>
        <begin position="339"/>
        <end position="389"/>
    </location>
</feature>
<evidence type="ECO:0000256" key="2">
    <source>
        <dbReference type="ARBA" id="ARBA00023054"/>
    </source>
</evidence>
<dbReference type="OrthoDB" id="5877028at2759"/>
<sequence length="523" mass="57084">MAGTDDIASLQARIAQLEEDLADARENQAASKELEDELMKELEANETALDQAQQKQDLLQRDIQSWKDKYQQATTEASKAQTTMQKEIDSLREIQKKLKLQLREVEVSNDEIERNERVHQSDLERLRAEHEALLEQHAMLESDYAATESLRADNQRLRDELRDANAEISVLQAKIAKLEKEGPALIPSASSMSDVPSPPPSNAGTRVSNSVQPSRRASVAHSEVSLSRRPSGTTSEPPARSRGNPRRESSAWLKVQELKARTERMRGQLSSTFNVRPCSRAGSRNDDRPASRASRPGSALSHSSLRSRRLSSAHSDVSSIRSPPFGHATLAADSALLSPDSMRPSAAHGRRPRPLSIQGPSAIATAPVPEVSTPTEENPPTNDMTPKAALPSHLTEKSKLYSPSHLPLNLPRKVGAIDTSRVPRSRVNNSISSSMSMADRRKSLQIPNTATVSLAHLRSASSERQSAGTVEKLISAPIKVESPARSGIPKSPTGSPSRLPAPSFLRQKRMSLHPGLKSLSTGE</sequence>
<feature type="region of interest" description="Disordered" evidence="4">
    <location>
        <begin position="474"/>
        <end position="523"/>
    </location>
</feature>
<dbReference type="Proteomes" id="UP000033140">
    <property type="component" value="Unassembled WGS sequence"/>
</dbReference>
<feature type="compositionally biased region" description="Polar residues" evidence="4">
    <location>
        <begin position="372"/>
        <end position="384"/>
    </location>
</feature>
<dbReference type="InterPro" id="IPR033494">
    <property type="entry name" value="NUDE"/>
</dbReference>
<evidence type="ECO:0000313" key="6">
    <source>
        <dbReference type="Proteomes" id="UP000033140"/>
    </source>
</evidence>
<dbReference type="GO" id="GO:0051642">
    <property type="term" value="P:centrosome localization"/>
    <property type="evidence" value="ECO:0007669"/>
    <property type="project" value="TreeGrafter"/>
</dbReference>
<dbReference type="GO" id="GO:0005874">
    <property type="term" value="C:microtubule"/>
    <property type="evidence" value="ECO:0007669"/>
    <property type="project" value="UniProtKB-KW"/>
</dbReference>
<evidence type="ECO:0000256" key="3">
    <source>
        <dbReference type="SAM" id="Coils"/>
    </source>
</evidence>
<dbReference type="GO" id="GO:0000776">
    <property type="term" value="C:kinetochore"/>
    <property type="evidence" value="ECO:0007669"/>
    <property type="project" value="TreeGrafter"/>
</dbReference>
<dbReference type="GO" id="GO:0000132">
    <property type="term" value="P:establishment of mitotic spindle orientation"/>
    <property type="evidence" value="ECO:0007669"/>
    <property type="project" value="TreeGrafter"/>
</dbReference>
<comment type="caution">
    <text evidence="5">The sequence shown here is derived from an EMBL/GenBank/DDBJ whole genome shotgun (WGS) entry which is preliminary data.</text>
</comment>
<reference evidence="5 6" key="2">
    <citation type="journal article" date="2014" name="J. Gen. Appl. Microbiol.">
        <title>The early diverging ascomycetous budding yeast Saitoella complicata has three histone deacetylases belonging to the Clr6, Hos2, and Rpd3 lineages.</title>
        <authorList>
            <person name="Nishida H."/>
            <person name="Matsumoto T."/>
            <person name="Kondo S."/>
            <person name="Hamamoto M."/>
            <person name="Yoshikawa H."/>
        </authorList>
    </citation>
    <scope>NUCLEOTIDE SEQUENCE [LARGE SCALE GENOMIC DNA]</scope>
    <source>
        <strain evidence="5 6">NRRL Y-17804</strain>
    </source>
</reference>
<accession>A0A0E9NC13</accession>
<reference evidence="5 6" key="3">
    <citation type="journal article" date="2015" name="Genome Announc.">
        <title>Draft Genome Sequence of the Archiascomycetous Yeast Saitoella complicata.</title>
        <authorList>
            <person name="Yamauchi K."/>
            <person name="Kondo S."/>
            <person name="Hamamoto M."/>
            <person name="Takahashi Y."/>
            <person name="Ogura Y."/>
            <person name="Hayashi T."/>
            <person name="Nishida H."/>
        </authorList>
    </citation>
    <scope>NUCLEOTIDE SEQUENCE [LARGE SCALE GENOMIC DNA]</scope>
    <source>
        <strain evidence="5 6">NRRL Y-17804</strain>
    </source>
</reference>
<keyword evidence="6" id="KW-1185">Reference proteome</keyword>
<dbReference type="PANTHER" id="PTHR10921:SF1">
    <property type="entry name" value="NUCLEAR DISTRIBUTION PROTEIN NUDE HOMOLOG"/>
    <property type="match status" value="1"/>
</dbReference>